<keyword evidence="1" id="KW-0472">Membrane</keyword>
<evidence type="ECO:0000256" key="3">
    <source>
        <dbReference type="ARBA" id="ARBA00023237"/>
    </source>
</evidence>
<evidence type="ECO:0000256" key="1">
    <source>
        <dbReference type="ARBA" id="ARBA00022452"/>
    </source>
</evidence>
<keyword evidence="1" id="KW-1134">Transmembrane beta strand</keyword>
<dbReference type="GO" id="GO:0046819">
    <property type="term" value="P:protein secretion by the type V secretion system"/>
    <property type="evidence" value="ECO:0007669"/>
    <property type="project" value="TreeGrafter"/>
</dbReference>
<dbReference type="InterPro" id="IPR005565">
    <property type="entry name" value="Hemolysn_activator_HlyB_C"/>
</dbReference>
<organism evidence="6 7">
    <name type="scientific">Comamonas antarctica</name>
    <dbReference type="NCBI Taxonomy" id="2743470"/>
    <lineage>
        <taxon>Bacteria</taxon>
        <taxon>Pseudomonadati</taxon>
        <taxon>Pseudomonadota</taxon>
        <taxon>Betaproteobacteria</taxon>
        <taxon>Burkholderiales</taxon>
        <taxon>Comamonadaceae</taxon>
        <taxon>Comamonas</taxon>
    </lineage>
</organism>
<evidence type="ECO:0000313" key="6">
    <source>
        <dbReference type="EMBL" id="QKV52998.1"/>
    </source>
</evidence>
<evidence type="ECO:0000259" key="5">
    <source>
        <dbReference type="Pfam" id="PF08479"/>
    </source>
</evidence>
<name>A0A6N1X299_9BURK</name>
<dbReference type="PANTHER" id="PTHR34597:SF3">
    <property type="entry name" value="OUTER MEMBRANE TRANSPORTER CDIB"/>
    <property type="match status" value="1"/>
</dbReference>
<dbReference type="Gene3D" id="2.40.160.50">
    <property type="entry name" value="membrane protein fhac: a member of the omp85/tpsb transporter family"/>
    <property type="match status" value="1"/>
</dbReference>
<dbReference type="Gene3D" id="3.10.20.310">
    <property type="entry name" value="membrane protein fhac"/>
    <property type="match status" value="1"/>
</dbReference>
<evidence type="ECO:0000313" key="7">
    <source>
        <dbReference type="Proteomes" id="UP000509579"/>
    </source>
</evidence>
<dbReference type="Pfam" id="PF08479">
    <property type="entry name" value="POTRA_2"/>
    <property type="match status" value="1"/>
</dbReference>
<dbReference type="Pfam" id="PF03865">
    <property type="entry name" value="ShlB"/>
    <property type="match status" value="1"/>
</dbReference>
<dbReference type="GO" id="GO:0008320">
    <property type="term" value="F:protein transmembrane transporter activity"/>
    <property type="evidence" value="ECO:0007669"/>
    <property type="project" value="TreeGrafter"/>
</dbReference>
<evidence type="ECO:0000256" key="2">
    <source>
        <dbReference type="ARBA" id="ARBA00022692"/>
    </source>
</evidence>
<reference evidence="6 7" key="1">
    <citation type="submission" date="2020-06" db="EMBL/GenBank/DDBJ databases">
        <title>Acidovorax antarctica sp. nov., isolated from Corinth ice sheet soil, Antarctic Fields Peninsula.</title>
        <authorList>
            <person name="Xu Q."/>
            <person name="Peng F."/>
        </authorList>
    </citation>
    <scope>NUCLEOTIDE SEQUENCE [LARGE SCALE GENOMIC DNA]</scope>
    <source>
        <strain evidence="6 7">16-35-5</strain>
    </source>
</reference>
<dbReference type="Proteomes" id="UP000509579">
    <property type="component" value="Chromosome"/>
</dbReference>
<feature type="domain" description="Polypeptide-transport-associated ShlB-type" evidence="5">
    <location>
        <begin position="35"/>
        <end position="94"/>
    </location>
</feature>
<keyword evidence="2" id="KW-0812">Transmembrane</keyword>
<dbReference type="InterPro" id="IPR013686">
    <property type="entry name" value="Polypept-transport_assoc_ShlB"/>
</dbReference>
<feature type="domain" description="Haemolysin activator HlyB C-terminal" evidence="4">
    <location>
        <begin position="168"/>
        <end position="462"/>
    </location>
</feature>
<sequence length="514" mass="54910">MPRPAPATAPAGAENLFVRLADIELIDGFPEFSAASRALIAPMLDRRLSVADFYQLAEAIEQLYRDADYALIRVTAPPQQLRDGGTLQLMVVDGFIEKVDLSAVPEASRAVVESLLAPLEGRRRLRNEELERALTLAGRVPGLSLRSALAAGLQPGGVVLAVEGRFSALMGSLSIDNRLSDTLGPWESALQVRLNQPFGRGEQFYGYFAGGVNPARLLHSNAPRRVAGGGVILPLGVNGLALNPEYTLSDTNTPAQFFLPPTRSEFERATLRLSYPLVMQRGNELNITGAFEVANQRNSAPDFGVLLNEDRLRVLRASADWSYATGPAALRMSGTLSRGLDALGARTEADAVASGVPLSRFGATPAFTKLELGAAFAAPLAAGLQSRSILRAQKAFNVLPSAELFSLEGEDALSTFTAGALSNDSGWTLRQEFARPVGWAIGGQELPLAPYVFFAGGKARPKVGLPANGFSRSYGVGLRAALGPVSLSMEWGRRTTQPSALNDTQFFVKGQVQF</sequence>
<dbReference type="PANTHER" id="PTHR34597">
    <property type="entry name" value="SLR1661 PROTEIN"/>
    <property type="match status" value="1"/>
</dbReference>
<dbReference type="AlphaFoldDB" id="A0A6N1X299"/>
<dbReference type="EMBL" id="CP054840">
    <property type="protein sequence ID" value="QKV52998.1"/>
    <property type="molecule type" value="Genomic_DNA"/>
</dbReference>
<gene>
    <name evidence="6" type="ORF">HUK68_08925</name>
</gene>
<dbReference type="GO" id="GO:0098046">
    <property type="term" value="C:type V protein secretion system complex"/>
    <property type="evidence" value="ECO:0007669"/>
    <property type="project" value="TreeGrafter"/>
</dbReference>
<dbReference type="InterPro" id="IPR051544">
    <property type="entry name" value="TPS_OM_transporter"/>
</dbReference>
<keyword evidence="7" id="KW-1185">Reference proteome</keyword>
<dbReference type="RefSeq" id="WP_175503875.1">
    <property type="nucleotide sequence ID" value="NZ_CP054840.1"/>
</dbReference>
<evidence type="ECO:0000259" key="4">
    <source>
        <dbReference type="Pfam" id="PF03865"/>
    </source>
</evidence>
<accession>A0A6N1X299</accession>
<dbReference type="KEGG" id="aant:HUK68_08925"/>
<keyword evidence="3" id="KW-0998">Cell outer membrane</keyword>
<protein>
    <submittedName>
        <fullName evidence="6">ShlB/FhaC/HecB family hemolysin secretion/activation protein</fullName>
    </submittedName>
</protein>
<proteinExistence type="predicted"/>